<dbReference type="Proteomes" id="UP001054811">
    <property type="component" value="Chromosome"/>
</dbReference>
<accession>A0ABY5NL26</accession>
<keyword evidence="3" id="KW-1185">Reference proteome</keyword>
<gene>
    <name evidence="2" type="ORF">L2X98_21830</name>
</gene>
<evidence type="ECO:0000313" key="3">
    <source>
        <dbReference type="Proteomes" id="UP001054811"/>
    </source>
</evidence>
<evidence type="ECO:0000313" key="2">
    <source>
        <dbReference type="EMBL" id="UUT35821.1"/>
    </source>
</evidence>
<organism evidence="2 3">
    <name type="scientific">Microbacterium elymi</name>
    <dbReference type="NCBI Taxonomy" id="2909587"/>
    <lineage>
        <taxon>Bacteria</taxon>
        <taxon>Bacillati</taxon>
        <taxon>Actinomycetota</taxon>
        <taxon>Actinomycetes</taxon>
        <taxon>Micrococcales</taxon>
        <taxon>Microbacteriaceae</taxon>
        <taxon>Microbacterium</taxon>
    </lineage>
</organism>
<protein>
    <recommendedName>
        <fullName evidence="4">Protein TPRXL</fullName>
    </recommendedName>
</protein>
<evidence type="ECO:0000256" key="1">
    <source>
        <dbReference type="SAM" id="MobiDB-lite"/>
    </source>
</evidence>
<reference evidence="2" key="1">
    <citation type="submission" date="2022-01" db="EMBL/GenBank/DDBJ databases">
        <title>Microbacterium eymi and Microbacterium rhizovicinus sp. nov., isolated from the rhizospheric soil of Elymus tsukushiensis, a plant native to the Dokdo Islands, Republic of Korea.</title>
        <authorList>
            <person name="Hwang Y.J."/>
        </authorList>
    </citation>
    <scope>NUCLEOTIDE SEQUENCE</scope>
    <source>
        <strain evidence="2">KUDC0405</strain>
    </source>
</reference>
<evidence type="ECO:0008006" key="4">
    <source>
        <dbReference type="Google" id="ProtNLM"/>
    </source>
</evidence>
<sequence length="218" mass="24074">MTESATPRTPDEAGTPARVSLREELGGAPDPDFTLALPPGWNRRDATPEEQERMTAAVRTRLMQVHRPDLYARMRQLLREAFAQMEKTNVVAMFLPDEAAPEALYLPASLTASILHAPAGGSLDDLVREAVAREGATPLLGDKRFLRAEREQTQTLDGESGTLTTVVYLTPIPGSGRRRALELTLVIVRPQDVPADDEPMVQMRMLFDLCVSTLTWLP</sequence>
<proteinExistence type="predicted"/>
<dbReference type="EMBL" id="CP091139">
    <property type="protein sequence ID" value="UUT35821.1"/>
    <property type="molecule type" value="Genomic_DNA"/>
</dbReference>
<name>A0ABY5NL26_9MICO</name>
<feature type="region of interest" description="Disordered" evidence="1">
    <location>
        <begin position="1"/>
        <end position="49"/>
    </location>
</feature>
<dbReference type="RefSeq" id="WP_259612449.1">
    <property type="nucleotide sequence ID" value="NZ_CP091139.2"/>
</dbReference>